<dbReference type="Pfam" id="PF00394">
    <property type="entry name" value="Cu-oxidase"/>
    <property type="match status" value="1"/>
</dbReference>
<dbReference type="GO" id="GO:0005507">
    <property type="term" value="F:copper ion binding"/>
    <property type="evidence" value="ECO:0007669"/>
    <property type="project" value="InterPro"/>
</dbReference>
<dbReference type="InterPro" id="IPR008972">
    <property type="entry name" value="Cupredoxin"/>
</dbReference>
<dbReference type="PROSITE" id="PS00080">
    <property type="entry name" value="MULTICOPPER_OXIDASE2"/>
    <property type="match status" value="1"/>
</dbReference>
<dbReference type="SUPFAM" id="SSF49503">
    <property type="entry name" value="Cupredoxins"/>
    <property type="match status" value="3"/>
</dbReference>
<feature type="domain" description="Plastocyanin-like" evidence="6">
    <location>
        <begin position="525"/>
        <end position="644"/>
    </location>
</feature>
<gene>
    <name evidence="8" type="ORF">C41B8_13585</name>
</gene>
<accession>A0A084IIX0</accession>
<reference evidence="8 9" key="1">
    <citation type="submission" date="2013-03" db="EMBL/GenBank/DDBJ databases">
        <title>Salinisphaera hydrothermalis C41B8 Genome Sequencing.</title>
        <authorList>
            <person name="Li C."/>
            <person name="Lai Q."/>
            <person name="Shao Z."/>
        </authorList>
    </citation>
    <scope>NUCLEOTIDE SEQUENCE [LARGE SCALE GENOMIC DNA]</scope>
    <source>
        <strain evidence="8 9">C41B8</strain>
    </source>
</reference>
<proteinExistence type="predicted"/>
<dbReference type="InterPro" id="IPR006376">
    <property type="entry name" value="Cu-R_CopA"/>
</dbReference>
<dbReference type="Pfam" id="PF07732">
    <property type="entry name" value="Cu-oxidase_3"/>
    <property type="match status" value="1"/>
</dbReference>
<evidence type="ECO:0000256" key="1">
    <source>
        <dbReference type="ARBA" id="ARBA00022723"/>
    </source>
</evidence>
<evidence type="ECO:0000259" key="7">
    <source>
        <dbReference type="Pfam" id="PF07732"/>
    </source>
</evidence>
<dbReference type="InterPro" id="IPR034282">
    <property type="entry name" value="CuRO_2_CopA"/>
</dbReference>
<dbReference type="InterPro" id="IPR006311">
    <property type="entry name" value="TAT_signal"/>
</dbReference>
<sequence length="650" mass="72291">MKKRKSYGEARRNGSEIDAGPPRMHDQQTNTQRRRVLQAMAAGGMLAGLDMFLPGVSRADAMRRAGEAARVQGGPPRSVTRDFHIRSESIAIAGGRATANTVNHGVPGPLLELWQGHNARLRVHNHLKDDLTSIHWHGLLLPFELDGVPGVSFPGVAAGDTFEAYFPVRQHGTYWYHSHAGFQEQVGQLGPIVIHPAEPEANPADREYVLVLTDWTFEDPARLFAKLKESSDYYNFNQRTLVDLVDEVEQQGLTQTIKSRLAWNKMRMSPRDIADVTGHTYTYLMNGQHPAANWTGLFNAGERIKLRVINASSMTYFNVRIPGLPMTVVAADGQNIEPVDTDEFQIAVAETYDVIVEPAPDKAYTIMAESMDRSGYTRGTLAPRPGMSATVPALRTPPTRTMIDMGMPMQGMAMDDESDQKMSMPQPHDGAQISAMGGMAGMQHSQAINRATNPVADDLSHMGMGNSGPVIARHGPDKHGPGNITVAQAERYRLADRPTGLADVDHRVLTYSQLRNVSVPPDKREPSKTIEVHLTGNMYRYMWSFDGREYSQAKPIDFPYGDRIRLILVNDTMMEHPIHLHGMFMELENHQGNHRPYKHTISVLPGSRVSLLVTADEPGRWAFHCHLLYHMEAGMFRVVRVAPASEIDHA</sequence>
<dbReference type="RefSeq" id="WP_232226078.1">
    <property type="nucleotide sequence ID" value="NZ_APNK01000024.1"/>
</dbReference>
<protein>
    <submittedName>
        <fullName evidence="8">CopA family copper-resistance protein</fullName>
    </submittedName>
</protein>
<keyword evidence="9" id="KW-1185">Reference proteome</keyword>
<dbReference type="PANTHER" id="PTHR11709">
    <property type="entry name" value="MULTI-COPPER OXIDASE"/>
    <property type="match status" value="1"/>
</dbReference>
<evidence type="ECO:0000313" key="8">
    <source>
        <dbReference type="EMBL" id="KEZ76654.1"/>
    </source>
</evidence>
<dbReference type="EMBL" id="APNK01000024">
    <property type="protein sequence ID" value="KEZ76654.1"/>
    <property type="molecule type" value="Genomic_DNA"/>
</dbReference>
<feature type="region of interest" description="Disordered" evidence="4">
    <location>
        <begin position="379"/>
        <end position="399"/>
    </location>
</feature>
<organism evidence="8 9">
    <name type="scientific">Salinisphaera hydrothermalis (strain C41B8)</name>
    <dbReference type="NCBI Taxonomy" id="1304275"/>
    <lineage>
        <taxon>Bacteria</taxon>
        <taxon>Pseudomonadati</taxon>
        <taxon>Pseudomonadota</taxon>
        <taxon>Gammaproteobacteria</taxon>
        <taxon>Salinisphaerales</taxon>
        <taxon>Salinisphaeraceae</taxon>
        <taxon>Salinisphaera</taxon>
    </lineage>
</organism>
<dbReference type="PATRIC" id="fig|1304275.5.peg.2775"/>
<dbReference type="InterPro" id="IPR033138">
    <property type="entry name" value="Cu_oxidase_CS"/>
</dbReference>
<feature type="domain" description="Plastocyanin-like" evidence="5">
    <location>
        <begin position="273"/>
        <end position="376"/>
    </location>
</feature>
<evidence type="ECO:0000259" key="6">
    <source>
        <dbReference type="Pfam" id="PF07731"/>
    </source>
</evidence>
<keyword evidence="3" id="KW-0186">Copper</keyword>
<evidence type="ECO:0000256" key="3">
    <source>
        <dbReference type="ARBA" id="ARBA00023008"/>
    </source>
</evidence>
<dbReference type="InterPro" id="IPR002355">
    <property type="entry name" value="Cu_oxidase_Cu_BS"/>
</dbReference>
<dbReference type="STRING" id="1304275.C41B8_13585"/>
<feature type="region of interest" description="Disordered" evidence="4">
    <location>
        <begin position="1"/>
        <end position="33"/>
    </location>
</feature>
<dbReference type="Gene3D" id="2.60.40.420">
    <property type="entry name" value="Cupredoxins - blue copper proteins"/>
    <property type="match status" value="3"/>
</dbReference>
<dbReference type="Pfam" id="PF07731">
    <property type="entry name" value="Cu-oxidase_2"/>
    <property type="match status" value="1"/>
</dbReference>
<keyword evidence="2" id="KW-0560">Oxidoreductase</keyword>
<feature type="domain" description="Plastocyanin-like" evidence="7">
    <location>
        <begin position="86"/>
        <end position="197"/>
    </location>
</feature>
<keyword evidence="1" id="KW-0479">Metal-binding</keyword>
<dbReference type="GO" id="GO:0016491">
    <property type="term" value="F:oxidoreductase activity"/>
    <property type="evidence" value="ECO:0007669"/>
    <property type="project" value="UniProtKB-KW"/>
</dbReference>
<feature type="compositionally biased region" description="Basic and acidic residues" evidence="4">
    <location>
        <begin position="1"/>
        <end position="15"/>
    </location>
</feature>
<evidence type="ECO:0000256" key="4">
    <source>
        <dbReference type="SAM" id="MobiDB-lite"/>
    </source>
</evidence>
<evidence type="ECO:0000256" key="2">
    <source>
        <dbReference type="ARBA" id="ARBA00023002"/>
    </source>
</evidence>
<dbReference type="InterPro" id="IPR045087">
    <property type="entry name" value="Cu-oxidase_fam"/>
</dbReference>
<dbReference type="NCBIfam" id="TIGR01480">
    <property type="entry name" value="copper_res_A"/>
    <property type="match status" value="1"/>
</dbReference>
<dbReference type="InterPro" id="IPR011706">
    <property type="entry name" value="Cu-oxidase_C"/>
</dbReference>
<dbReference type="GO" id="GO:0042597">
    <property type="term" value="C:periplasmic space"/>
    <property type="evidence" value="ECO:0007669"/>
    <property type="project" value="InterPro"/>
</dbReference>
<dbReference type="PROSITE" id="PS00079">
    <property type="entry name" value="MULTICOPPER_OXIDASE1"/>
    <property type="match status" value="1"/>
</dbReference>
<dbReference type="CDD" id="cd13896">
    <property type="entry name" value="CuRO_3_CopA"/>
    <property type="match status" value="1"/>
</dbReference>
<dbReference type="InterPro" id="IPR034279">
    <property type="entry name" value="CuRO_3_CopA"/>
</dbReference>
<comment type="caution">
    <text evidence="8">The sequence shown here is derived from an EMBL/GenBank/DDBJ whole genome shotgun (WGS) entry which is preliminary data.</text>
</comment>
<dbReference type="PANTHER" id="PTHR11709:SF394">
    <property type="entry name" value="FI03373P-RELATED"/>
    <property type="match status" value="1"/>
</dbReference>
<dbReference type="CDD" id="cd13874">
    <property type="entry name" value="CuRO_2_CopA"/>
    <property type="match status" value="1"/>
</dbReference>
<dbReference type="InterPro" id="IPR011707">
    <property type="entry name" value="Cu-oxidase-like_N"/>
</dbReference>
<dbReference type="Proteomes" id="UP000028302">
    <property type="component" value="Unassembled WGS sequence"/>
</dbReference>
<dbReference type="AlphaFoldDB" id="A0A084IIX0"/>
<dbReference type="InterPro" id="IPR001117">
    <property type="entry name" value="Cu-oxidase_2nd"/>
</dbReference>
<name>A0A084IIX0_SALHC</name>
<dbReference type="eggNOG" id="COG2132">
    <property type="taxonomic scope" value="Bacteria"/>
</dbReference>
<dbReference type="PROSITE" id="PS51318">
    <property type="entry name" value="TAT"/>
    <property type="match status" value="1"/>
</dbReference>
<evidence type="ECO:0000313" key="9">
    <source>
        <dbReference type="Proteomes" id="UP000028302"/>
    </source>
</evidence>
<evidence type="ECO:0000259" key="5">
    <source>
        <dbReference type="Pfam" id="PF00394"/>
    </source>
</evidence>